<dbReference type="CDD" id="cd06184">
    <property type="entry name" value="flavohem_like_fad_nad_binding"/>
    <property type="match status" value="1"/>
</dbReference>
<dbReference type="GO" id="GO:0016491">
    <property type="term" value="F:oxidoreductase activity"/>
    <property type="evidence" value="ECO:0007669"/>
    <property type="project" value="InterPro"/>
</dbReference>
<dbReference type="PRINTS" id="PR00410">
    <property type="entry name" value="PHEHYDRXLASE"/>
</dbReference>
<dbReference type="OrthoDB" id="9786134at2"/>
<name>W9HDI6_9PROT</name>
<dbReference type="PANTHER" id="PTHR42815:SF2">
    <property type="entry name" value="FAD-BINDING, PUTATIVE (AFU_ORTHOLOGUE AFUA_6G07600)-RELATED"/>
    <property type="match status" value="1"/>
</dbReference>
<dbReference type="SUPFAM" id="SSF52343">
    <property type="entry name" value="Ferredoxin reductase-like, C-terminal NADP-linked domain"/>
    <property type="match status" value="1"/>
</dbReference>
<feature type="domain" description="2Fe-2S ferredoxin-type" evidence="1">
    <location>
        <begin position="597"/>
        <end position="688"/>
    </location>
</feature>
<reference evidence="3 4" key="1">
    <citation type="submission" date="2013-08" db="EMBL/GenBank/DDBJ databases">
        <title>The genome sequence of Skermanella stibiiresistens.</title>
        <authorList>
            <person name="Zhu W."/>
            <person name="Wang G."/>
        </authorList>
    </citation>
    <scope>NUCLEOTIDE SEQUENCE [LARGE SCALE GENOMIC DNA]</scope>
    <source>
        <strain evidence="3 4">SB22</strain>
    </source>
</reference>
<feature type="domain" description="FAD-binding FR-type" evidence="2">
    <location>
        <begin position="333"/>
        <end position="436"/>
    </location>
</feature>
<dbReference type="InterPro" id="IPR001433">
    <property type="entry name" value="OxRdtase_FAD/NAD-bd"/>
</dbReference>
<dbReference type="Pfam" id="PF00175">
    <property type="entry name" value="NAD_binding_1"/>
    <property type="match status" value="1"/>
</dbReference>
<proteinExistence type="predicted"/>
<evidence type="ECO:0000259" key="2">
    <source>
        <dbReference type="PROSITE" id="PS51384"/>
    </source>
</evidence>
<dbReference type="InterPro" id="IPR039261">
    <property type="entry name" value="FNR_nucleotide-bd"/>
</dbReference>
<dbReference type="Gene3D" id="3.40.50.80">
    <property type="entry name" value="Nucleotide-binding domain of ferredoxin-NADP reductase (FNR) module"/>
    <property type="match status" value="1"/>
</dbReference>
<sequence>MSIDPAAEPSPFHPGEMRLQRLLGVAERVAPQGRAIRDHMPDQHRAFFRQLPFVVLGSVDPSGDGWVTLLAGRPGFMSSPDPWTLSVKAPRDRHDPALADLEDGDAIGLLGIELPTRRRNRLNGRIFGSRPDGFDVRVEQSFGNCPQYIQKRDSTFVRDPGDTDAPPDAIVTEGLDDRARRLIVAADSFFVSSHMDDAAGRHVDASHRGGKAGFVRVNEDGSLTIPDFAGNLQFNTLGNFVLNPRAGLVFPDFETGDLLHLTGDAEVILESDEIAAFQGAERLWTFRPRKAVLRPGALALRGKMRSDGWSPNSLMTGDWDEARSRLAAAALGSRWRPFRIAKLVDESGVIRSFHLEPADGNGIIPHLAGQHLPIRVLPDGHAEPVIRTYTLSTAPSDGYYRISVKREGLVSRHLHDRLSVGDIIEARAPAGGFTIDAAERRPAVLLAAGIGITPVLAMARHLVHEGLRTRRIRPTWLFVSARTLAERAFDREIAELVERSDGAIRLIRVLGDPTGAVERRDYDVAGRITLDLLRAVLPLDGYDFLMCGPPAFMRDLYDGLRAIGTPDDRIHAEAFGPASLARTGDGPAVEPMAPSKKAVPVVFARSGKEALWEPGTGALLDLAESAGLTPDFSCRSGSCGTCATKILSGKVTYEHPIQAKVTEDVALICSGVPADQSAGGGDKLTLDL</sequence>
<evidence type="ECO:0000259" key="1">
    <source>
        <dbReference type="PROSITE" id="PS51085"/>
    </source>
</evidence>
<dbReference type="Pfam" id="PF00970">
    <property type="entry name" value="FAD_binding_6"/>
    <property type="match status" value="1"/>
</dbReference>
<dbReference type="SUPFAM" id="SSF54292">
    <property type="entry name" value="2Fe-2S ferredoxin-like"/>
    <property type="match status" value="1"/>
</dbReference>
<evidence type="ECO:0000313" key="3">
    <source>
        <dbReference type="EMBL" id="EWY41963.1"/>
    </source>
</evidence>
<dbReference type="PROSITE" id="PS51085">
    <property type="entry name" value="2FE2S_FER_2"/>
    <property type="match status" value="1"/>
</dbReference>
<dbReference type="PROSITE" id="PS51384">
    <property type="entry name" value="FAD_FR"/>
    <property type="match status" value="1"/>
</dbReference>
<dbReference type="InterPro" id="IPR036010">
    <property type="entry name" value="2Fe-2S_ferredoxin-like_sf"/>
</dbReference>
<dbReference type="InterPro" id="IPR017938">
    <property type="entry name" value="Riboflavin_synthase-like_b-brl"/>
</dbReference>
<dbReference type="SUPFAM" id="SSF63380">
    <property type="entry name" value="Riboflavin synthase domain-like"/>
    <property type="match status" value="1"/>
</dbReference>
<evidence type="ECO:0000313" key="4">
    <source>
        <dbReference type="Proteomes" id="UP000019486"/>
    </source>
</evidence>
<gene>
    <name evidence="3" type="ORF">N825_18610</name>
</gene>
<dbReference type="InterPro" id="IPR012675">
    <property type="entry name" value="Beta-grasp_dom_sf"/>
</dbReference>
<dbReference type="PANTHER" id="PTHR42815">
    <property type="entry name" value="FAD-BINDING, PUTATIVE (AFU_ORTHOLOGUE AFUA_6G07600)-RELATED"/>
    <property type="match status" value="1"/>
</dbReference>
<organism evidence="3 4">
    <name type="scientific">Skermanella stibiiresistens SB22</name>
    <dbReference type="NCBI Taxonomy" id="1385369"/>
    <lineage>
        <taxon>Bacteria</taxon>
        <taxon>Pseudomonadati</taxon>
        <taxon>Pseudomonadota</taxon>
        <taxon>Alphaproteobacteria</taxon>
        <taxon>Rhodospirillales</taxon>
        <taxon>Azospirillaceae</taxon>
        <taxon>Skermanella</taxon>
    </lineage>
</organism>
<dbReference type="PATRIC" id="fig|1385369.3.peg.648"/>
<dbReference type="InterPro" id="IPR017927">
    <property type="entry name" value="FAD-bd_FR_type"/>
</dbReference>
<dbReference type="InterPro" id="IPR006058">
    <property type="entry name" value="2Fe2S_fd_BS"/>
</dbReference>
<dbReference type="InterPro" id="IPR008333">
    <property type="entry name" value="Cbr1-like_FAD-bd_dom"/>
</dbReference>
<comment type="caution">
    <text evidence="3">The sequence shown here is derived from an EMBL/GenBank/DDBJ whole genome shotgun (WGS) entry which is preliminary data.</text>
</comment>
<dbReference type="Gene3D" id="3.10.20.30">
    <property type="match status" value="1"/>
</dbReference>
<dbReference type="Proteomes" id="UP000019486">
    <property type="component" value="Unassembled WGS sequence"/>
</dbReference>
<dbReference type="InterPro" id="IPR001041">
    <property type="entry name" value="2Fe-2S_ferredoxin-type"/>
</dbReference>
<dbReference type="CDD" id="cd00207">
    <property type="entry name" value="fer2"/>
    <property type="match status" value="1"/>
</dbReference>
<dbReference type="RefSeq" id="WP_037446920.1">
    <property type="nucleotide sequence ID" value="NZ_AVFL01000002.1"/>
</dbReference>
<dbReference type="SUPFAM" id="SSF50475">
    <property type="entry name" value="FMN-binding split barrel"/>
    <property type="match status" value="1"/>
</dbReference>
<dbReference type="AlphaFoldDB" id="W9HDI6"/>
<dbReference type="STRING" id="1385369.N825_18610"/>
<dbReference type="PROSITE" id="PS00197">
    <property type="entry name" value="2FE2S_FER_1"/>
    <property type="match status" value="1"/>
</dbReference>
<keyword evidence="4" id="KW-1185">Reference proteome</keyword>
<dbReference type="Gene3D" id="2.30.110.10">
    <property type="entry name" value="Electron Transport, Fmn-binding Protein, Chain A"/>
    <property type="match status" value="1"/>
</dbReference>
<dbReference type="Pfam" id="PF00111">
    <property type="entry name" value="Fer2"/>
    <property type="match status" value="1"/>
</dbReference>
<accession>W9HDI6</accession>
<dbReference type="EMBL" id="AVFL01000002">
    <property type="protein sequence ID" value="EWY41963.1"/>
    <property type="molecule type" value="Genomic_DNA"/>
</dbReference>
<dbReference type="Gene3D" id="2.40.30.10">
    <property type="entry name" value="Translation factors"/>
    <property type="match status" value="1"/>
</dbReference>
<dbReference type="GO" id="GO:0051537">
    <property type="term" value="F:2 iron, 2 sulfur cluster binding"/>
    <property type="evidence" value="ECO:0007669"/>
    <property type="project" value="InterPro"/>
</dbReference>
<dbReference type="InterPro" id="IPR012349">
    <property type="entry name" value="Split_barrel_FMN-bd"/>
</dbReference>
<protein>
    <submittedName>
        <fullName evidence="3">FAD-binding oxidoreductase</fullName>
    </submittedName>
</protein>